<dbReference type="InterPro" id="IPR044068">
    <property type="entry name" value="CB"/>
</dbReference>
<dbReference type="InterPro" id="IPR010998">
    <property type="entry name" value="Integrase_recombinase_N"/>
</dbReference>
<name>A0A3N6LSD9_9EURY</name>
<gene>
    <name evidence="7" type="ORF">EA462_00985</name>
</gene>
<dbReference type="InterPro" id="IPR013762">
    <property type="entry name" value="Integrase-like_cat_sf"/>
</dbReference>
<evidence type="ECO:0008006" key="9">
    <source>
        <dbReference type="Google" id="ProtNLM"/>
    </source>
</evidence>
<dbReference type="InterPro" id="IPR002104">
    <property type="entry name" value="Integrase_catalytic"/>
</dbReference>
<dbReference type="PANTHER" id="PTHR30349:SF41">
    <property type="entry name" value="INTEGRASE_RECOMBINASE PROTEIN MJ0367-RELATED"/>
    <property type="match status" value="1"/>
</dbReference>
<reference evidence="7 8" key="1">
    <citation type="submission" date="2018-10" db="EMBL/GenBank/DDBJ databases">
        <title>Natrarchaeobius chitinivorans gen. nov., sp. nov., and Natrarchaeobius haloalkaliphilus sp. nov., alkaliphilic, chitin-utilizing haloarchaea from hypersaline alkaline lakes.</title>
        <authorList>
            <person name="Sorokin D.Y."/>
            <person name="Elcheninov A.G."/>
            <person name="Kostrikina N.A."/>
            <person name="Bale N.J."/>
            <person name="Sinninghe Damste J.S."/>
            <person name="Khijniak T.V."/>
            <person name="Kublanov I.V."/>
            <person name="Toshchakov S.V."/>
        </authorList>
    </citation>
    <scope>NUCLEOTIDE SEQUENCE [LARGE SCALE GENOMIC DNA]</scope>
    <source>
        <strain evidence="7 8">AArcht-Sl</strain>
    </source>
</reference>
<keyword evidence="1" id="KW-0229">DNA integration</keyword>
<dbReference type="CDD" id="cd00397">
    <property type="entry name" value="DNA_BRE_C"/>
    <property type="match status" value="1"/>
</dbReference>
<dbReference type="AlphaFoldDB" id="A0A3N6LSD9"/>
<dbReference type="GO" id="GO:0015074">
    <property type="term" value="P:DNA integration"/>
    <property type="evidence" value="ECO:0007669"/>
    <property type="project" value="UniProtKB-KW"/>
</dbReference>
<dbReference type="PANTHER" id="PTHR30349">
    <property type="entry name" value="PHAGE INTEGRASE-RELATED"/>
    <property type="match status" value="1"/>
</dbReference>
<dbReference type="SUPFAM" id="SSF56349">
    <property type="entry name" value="DNA breaking-rejoining enzymes"/>
    <property type="match status" value="1"/>
</dbReference>
<keyword evidence="3" id="KW-0233">DNA recombination</keyword>
<accession>A0A3N6LSD9</accession>
<feature type="domain" description="Core-binding (CB)" evidence="6">
    <location>
        <begin position="39"/>
        <end position="121"/>
    </location>
</feature>
<evidence type="ECO:0000256" key="2">
    <source>
        <dbReference type="ARBA" id="ARBA00023125"/>
    </source>
</evidence>
<dbReference type="PROSITE" id="PS51900">
    <property type="entry name" value="CB"/>
    <property type="match status" value="1"/>
</dbReference>
<dbReference type="InterPro" id="IPR050090">
    <property type="entry name" value="Tyrosine_recombinase_XerCD"/>
</dbReference>
<evidence type="ECO:0000313" key="8">
    <source>
        <dbReference type="Proteomes" id="UP000273828"/>
    </source>
</evidence>
<evidence type="ECO:0000259" key="5">
    <source>
        <dbReference type="PROSITE" id="PS51898"/>
    </source>
</evidence>
<dbReference type="InterPro" id="IPR011010">
    <property type="entry name" value="DNA_brk_join_enz"/>
</dbReference>
<dbReference type="GO" id="GO:0003677">
    <property type="term" value="F:DNA binding"/>
    <property type="evidence" value="ECO:0007669"/>
    <property type="project" value="UniProtKB-UniRule"/>
</dbReference>
<dbReference type="EMBL" id="REFY01000001">
    <property type="protein sequence ID" value="RQG92833.1"/>
    <property type="molecule type" value="Genomic_DNA"/>
</dbReference>
<protein>
    <recommendedName>
        <fullName evidence="9">Site-specific integrase</fullName>
    </recommendedName>
</protein>
<sequence>MGLSAGSHEGQSVQCPVYEQARQNPEWQDLLSGPVCTEPKCGHLINRVVNKAGYWSDSTIRKYCYAGSHYIIYLHDQGKTTCDAEYEDVERFFAKLSKRKLRKNTYMNYRTAINHIYTSIALSPDHHSYLSAQKINEWLNLEELPTRKQLERESLSEEEVEKLFEELTCFRDRLMAQSAIEWGGRNESLRALKTSDVNLGTQIVRLKNTKSGGTYPVPISDKLTMLLRHWINVERKAYLVSSENDYLFPSRRGGSLSGTSFSEMVREAAEEAGIQKVIGTIKHTERQKEAFGKEKRNFYRVTPHALRHTFNELLRARGIPREVRSDALDHSSTDVTKEFYEHSTENYHSQIRRHFSDMSF</sequence>
<evidence type="ECO:0000256" key="1">
    <source>
        <dbReference type="ARBA" id="ARBA00022908"/>
    </source>
</evidence>
<keyword evidence="8" id="KW-1185">Reference proteome</keyword>
<dbReference type="RefSeq" id="WP_124176711.1">
    <property type="nucleotide sequence ID" value="NZ_REFY01000001.1"/>
</dbReference>
<dbReference type="Gene3D" id="1.10.443.10">
    <property type="entry name" value="Intergrase catalytic core"/>
    <property type="match status" value="1"/>
</dbReference>
<proteinExistence type="predicted"/>
<comment type="caution">
    <text evidence="7">The sequence shown here is derived from an EMBL/GenBank/DDBJ whole genome shotgun (WGS) entry which is preliminary data.</text>
</comment>
<dbReference type="GO" id="GO:0006310">
    <property type="term" value="P:DNA recombination"/>
    <property type="evidence" value="ECO:0007669"/>
    <property type="project" value="UniProtKB-KW"/>
</dbReference>
<dbReference type="OrthoDB" id="196491at2157"/>
<evidence type="ECO:0000313" key="7">
    <source>
        <dbReference type="EMBL" id="RQG92833.1"/>
    </source>
</evidence>
<keyword evidence="2 4" id="KW-0238">DNA-binding</keyword>
<evidence type="ECO:0000256" key="4">
    <source>
        <dbReference type="PROSITE-ProRule" id="PRU01248"/>
    </source>
</evidence>
<organism evidence="7 8">
    <name type="scientific">Natrarchaeobius halalkaliphilus</name>
    <dbReference type="NCBI Taxonomy" id="1679091"/>
    <lineage>
        <taxon>Archaea</taxon>
        <taxon>Methanobacteriati</taxon>
        <taxon>Methanobacteriota</taxon>
        <taxon>Stenosarchaea group</taxon>
        <taxon>Halobacteria</taxon>
        <taxon>Halobacteriales</taxon>
        <taxon>Natrialbaceae</taxon>
        <taxon>Natrarchaeobius</taxon>
    </lineage>
</organism>
<dbReference type="PROSITE" id="PS51898">
    <property type="entry name" value="TYR_RECOMBINASE"/>
    <property type="match status" value="1"/>
</dbReference>
<dbReference type="Proteomes" id="UP000273828">
    <property type="component" value="Unassembled WGS sequence"/>
</dbReference>
<evidence type="ECO:0000256" key="3">
    <source>
        <dbReference type="ARBA" id="ARBA00023172"/>
    </source>
</evidence>
<evidence type="ECO:0000259" key="6">
    <source>
        <dbReference type="PROSITE" id="PS51900"/>
    </source>
</evidence>
<dbReference type="Pfam" id="PF00589">
    <property type="entry name" value="Phage_integrase"/>
    <property type="match status" value="1"/>
</dbReference>
<dbReference type="Gene3D" id="1.10.150.130">
    <property type="match status" value="1"/>
</dbReference>
<feature type="domain" description="Tyr recombinase" evidence="5">
    <location>
        <begin position="150"/>
        <end position="353"/>
    </location>
</feature>